<dbReference type="EMBL" id="JAGHQM010000224">
    <property type="protein sequence ID" value="KAH0563292.1"/>
    <property type="molecule type" value="Genomic_DNA"/>
</dbReference>
<accession>A0A9P8LFC4</accession>
<evidence type="ECO:0008006" key="4">
    <source>
        <dbReference type="Google" id="ProtNLM"/>
    </source>
</evidence>
<dbReference type="InterPro" id="IPR013745">
    <property type="entry name" value="Bit61/PRR5"/>
</dbReference>
<feature type="compositionally biased region" description="Low complexity" evidence="1">
    <location>
        <begin position="130"/>
        <end position="149"/>
    </location>
</feature>
<feature type="compositionally biased region" description="Polar residues" evidence="1">
    <location>
        <begin position="56"/>
        <end position="72"/>
    </location>
</feature>
<evidence type="ECO:0000313" key="3">
    <source>
        <dbReference type="Proteomes" id="UP000750711"/>
    </source>
</evidence>
<comment type="caution">
    <text evidence="2">The sequence shown here is derived from an EMBL/GenBank/DDBJ whole genome shotgun (WGS) entry which is preliminary data.</text>
</comment>
<sequence length="797" mass="85316">MNSPSRSPRSSQPPRPQSQDSTSSGSSASSQATIGKPVHAHHQAQQGSRHIFASTIHPNSSTTSLQNFSRPNPNAELPRRNQSPLGPRSHRQHQHQHHTQGFFEPSLPTAASSNFSNMSNQNLTASQIAAQAAMQHQQVQHSRQRSQTVPNPHSPPEISGGRRNPNSPPPLQLGPTDSRGVYHNGLIGSYAAATSAANAAFPRTTIASSGLANTDSPSFSDREHKQKPEKSKMKLFSKPRSVGIHKDKDMDKKDKPLPSPKKNSSVSPLPRMNPSTVSLADSLASSPPSSLYFNANSSTTTLQPSAEKSGTTEKHKHHFLSRQKHKTKEKEEHHHLPLSSASSNSKPLDPHAPQSLYSFAPSSPGPSATSFAKSVSGLDLRHGGRALREKKKEEKASAAGSTGGMGAEGEFSAYGEWPGPSSLGSTAGGGSFLGTPAPSSMSTYSSAASIYGGDMGGAAGLQGFGLHGMTPDDAWPFLKAKLLVIFEGEDLRLPVEDFNRLVNAHIQRCVQQRAPTILLEDLRELLQTGFSSLDQTLRSSPDDRLVAKLAEMWLFVFGSILPYMQAVFLPLDLEFKGNGNIMNAQEAREFWGALPDSDSDSSIGEELDVRRIVLIAYRDSIVLSRHDTLEAIFSRLSLESINAFSDIPDASPDNASGGRPGTSASFDPASSSFNSQAPTLLNEPISLSGSRSRATSNTSTGYAASGENYVGGSHRSPFPTITATSPPDSAVFTEMVGRMLQCVSVLASVQTGDDAQVKMEGLSKTLKHNWLGRGRTGRNRRGFVGTRVAGSRPAPRP</sequence>
<dbReference type="Proteomes" id="UP000750711">
    <property type="component" value="Unassembled WGS sequence"/>
</dbReference>
<evidence type="ECO:0000313" key="2">
    <source>
        <dbReference type="EMBL" id="KAH0563292.1"/>
    </source>
</evidence>
<feature type="region of interest" description="Disordered" evidence="1">
    <location>
        <begin position="208"/>
        <end position="418"/>
    </location>
</feature>
<feature type="compositionally biased region" description="Basic residues" evidence="1">
    <location>
        <begin position="88"/>
        <end position="98"/>
    </location>
</feature>
<feature type="compositionally biased region" description="Low complexity" evidence="1">
    <location>
        <begin position="278"/>
        <end position="291"/>
    </location>
</feature>
<feature type="compositionally biased region" description="Basic and acidic residues" evidence="1">
    <location>
        <begin position="244"/>
        <end position="256"/>
    </location>
</feature>
<dbReference type="AlphaFoldDB" id="A0A9P8LFC4"/>
<keyword evidence="3" id="KW-1185">Reference proteome</keyword>
<organism evidence="2 3">
    <name type="scientific">Trichoglossum hirsutum</name>
    <dbReference type="NCBI Taxonomy" id="265104"/>
    <lineage>
        <taxon>Eukaryota</taxon>
        <taxon>Fungi</taxon>
        <taxon>Dikarya</taxon>
        <taxon>Ascomycota</taxon>
        <taxon>Pezizomycotina</taxon>
        <taxon>Geoglossomycetes</taxon>
        <taxon>Geoglossales</taxon>
        <taxon>Geoglossaceae</taxon>
        <taxon>Trichoglossum</taxon>
    </lineage>
</organism>
<dbReference type="PANTHER" id="PTHR32428">
    <property type="entry name" value="TARGET OF RAPAMYCIN COMPLEX 2 SUBUNIT BIT61-RELATED"/>
    <property type="match status" value="1"/>
</dbReference>
<feature type="compositionally biased region" description="Low complexity" evidence="1">
    <location>
        <begin position="17"/>
        <end position="31"/>
    </location>
</feature>
<protein>
    <recommendedName>
        <fullName evidence="4">HbrB-like protein</fullName>
    </recommendedName>
</protein>
<feature type="compositionally biased region" description="Polar residues" evidence="1">
    <location>
        <begin position="662"/>
        <end position="702"/>
    </location>
</feature>
<dbReference type="GO" id="GO:0031932">
    <property type="term" value="C:TORC2 complex"/>
    <property type="evidence" value="ECO:0007669"/>
    <property type="project" value="TreeGrafter"/>
</dbReference>
<name>A0A9P8LFC4_9PEZI</name>
<gene>
    <name evidence="2" type="ORF">GP486_002147</name>
</gene>
<feature type="compositionally biased region" description="Basic and acidic residues" evidence="1">
    <location>
        <begin position="379"/>
        <end position="396"/>
    </location>
</feature>
<dbReference type="GO" id="GO:0038203">
    <property type="term" value="P:TORC2 signaling"/>
    <property type="evidence" value="ECO:0007669"/>
    <property type="project" value="TreeGrafter"/>
</dbReference>
<feature type="compositionally biased region" description="Low complexity" evidence="1">
    <location>
        <begin position="1"/>
        <end position="10"/>
    </location>
</feature>
<dbReference type="Pfam" id="PF08539">
    <property type="entry name" value="HbrB"/>
    <property type="match status" value="1"/>
</dbReference>
<feature type="region of interest" description="Disordered" evidence="1">
    <location>
        <begin position="1"/>
        <end position="117"/>
    </location>
</feature>
<feature type="region of interest" description="Disordered" evidence="1">
    <location>
        <begin position="130"/>
        <end position="180"/>
    </location>
</feature>
<feature type="compositionally biased region" description="Polar residues" evidence="1">
    <location>
        <begin position="355"/>
        <end position="373"/>
    </location>
</feature>
<feature type="compositionally biased region" description="Polar residues" evidence="1">
    <location>
        <begin position="292"/>
        <end position="309"/>
    </location>
</feature>
<feature type="non-terminal residue" evidence="2">
    <location>
        <position position="797"/>
    </location>
</feature>
<feature type="region of interest" description="Disordered" evidence="1">
    <location>
        <begin position="773"/>
        <end position="797"/>
    </location>
</feature>
<feature type="compositionally biased region" description="Basic residues" evidence="1">
    <location>
        <begin position="314"/>
        <end position="327"/>
    </location>
</feature>
<feature type="region of interest" description="Disordered" evidence="1">
    <location>
        <begin position="649"/>
        <end position="711"/>
    </location>
</feature>
<reference evidence="2" key="1">
    <citation type="submission" date="2021-03" db="EMBL/GenBank/DDBJ databases">
        <title>Comparative genomics and phylogenomic investigation of the class Geoglossomycetes provide insights into ecological specialization and systematics.</title>
        <authorList>
            <person name="Melie T."/>
            <person name="Pirro S."/>
            <person name="Miller A.N."/>
            <person name="Quandt A."/>
        </authorList>
    </citation>
    <scope>NUCLEOTIDE SEQUENCE</scope>
    <source>
        <strain evidence="2">CAQ_001_2017</strain>
    </source>
</reference>
<proteinExistence type="predicted"/>
<dbReference type="PANTHER" id="PTHR32428:SF2">
    <property type="entry name" value="TARGET OF RAPAMYCIN COMPLEX 2 SUBUNIT BIT61-RELATED"/>
    <property type="match status" value="1"/>
</dbReference>
<feature type="compositionally biased region" description="Polar residues" evidence="1">
    <location>
        <begin position="208"/>
        <end position="219"/>
    </location>
</feature>
<evidence type="ECO:0000256" key="1">
    <source>
        <dbReference type="SAM" id="MobiDB-lite"/>
    </source>
</evidence>
<feature type="compositionally biased region" description="Basic and acidic residues" evidence="1">
    <location>
        <begin position="220"/>
        <end position="232"/>
    </location>
</feature>